<feature type="region of interest" description="Disordered" evidence="1">
    <location>
        <begin position="94"/>
        <end position="118"/>
    </location>
</feature>
<organism evidence="2 3">
    <name type="scientific">Rhipicephalus sanguineus</name>
    <name type="common">Brown dog tick</name>
    <name type="synonym">Ixodes sanguineus</name>
    <dbReference type="NCBI Taxonomy" id="34632"/>
    <lineage>
        <taxon>Eukaryota</taxon>
        <taxon>Metazoa</taxon>
        <taxon>Ecdysozoa</taxon>
        <taxon>Arthropoda</taxon>
        <taxon>Chelicerata</taxon>
        <taxon>Arachnida</taxon>
        <taxon>Acari</taxon>
        <taxon>Parasitiformes</taxon>
        <taxon>Ixodida</taxon>
        <taxon>Ixodoidea</taxon>
        <taxon>Ixodidae</taxon>
        <taxon>Rhipicephalinae</taxon>
        <taxon>Rhipicephalus</taxon>
        <taxon>Rhipicephalus</taxon>
    </lineage>
</organism>
<proteinExistence type="predicted"/>
<evidence type="ECO:0000313" key="2">
    <source>
        <dbReference type="EMBL" id="KAH7967727.1"/>
    </source>
</evidence>
<evidence type="ECO:0000256" key="1">
    <source>
        <dbReference type="SAM" id="MobiDB-lite"/>
    </source>
</evidence>
<dbReference type="AlphaFoldDB" id="A0A9D4T2D7"/>
<feature type="compositionally biased region" description="Basic and acidic residues" evidence="1">
    <location>
        <begin position="109"/>
        <end position="118"/>
    </location>
</feature>
<protein>
    <submittedName>
        <fullName evidence="2">Uncharacterized protein</fullName>
    </submittedName>
</protein>
<sequence length="118" mass="13888">MKDAVQTDVTWQRYLQLKRDMQALVQLKSEGRNAAQKFWNYVRTLNRREQSAQFIVDSTDNPALDMKETLTKHLKTMYGPLGCTRDLQFDDRNSQGVEERIVQGSPEEEAPKWELRRI</sequence>
<dbReference type="Proteomes" id="UP000821837">
    <property type="component" value="Unassembled WGS sequence"/>
</dbReference>
<reference evidence="2" key="2">
    <citation type="submission" date="2021-09" db="EMBL/GenBank/DDBJ databases">
        <authorList>
            <person name="Jia N."/>
            <person name="Wang J."/>
            <person name="Shi W."/>
            <person name="Du L."/>
            <person name="Sun Y."/>
            <person name="Zhan W."/>
            <person name="Jiang J."/>
            <person name="Wang Q."/>
            <person name="Zhang B."/>
            <person name="Ji P."/>
            <person name="Sakyi L.B."/>
            <person name="Cui X."/>
            <person name="Yuan T."/>
            <person name="Jiang B."/>
            <person name="Yang W."/>
            <person name="Lam T.T.-Y."/>
            <person name="Chang Q."/>
            <person name="Ding S."/>
            <person name="Wang X."/>
            <person name="Zhu J."/>
            <person name="Ruan X."/>
            <person name="Zhao L."/>
            <person name="Wei J."/>
            <person name="Que T."/>
            <person name="Du C."/>
            <person name="Cheng J."/>
            <person name="Dai P."/>
            <person name="Han X."/>
            <person name="Huang E."/>
            <person name="Gao Y."/>
            <person name="Liu J."/>
            <person name="Shao H."/>
            <person name="Ye R."/>
            <person name="Li L."/>
            <person name="Wei W."/>
            <person name="Wang X."/>
            <person name="Wang C."/>
            <person name="Huo Q."/>
            <person name="Li W."/>
            <person name="Guo W."/>
            <person name="Chen H."/>
            <person name="Chen S."/>
            <person name="Zhou L."/>
            <person name="Zhou L."/>
            <person name="Ni X."/>
            <person name="Tian J."/>
            <person name="Zhou Y."/>
            <person name="Sheng Y."/>
            <person name="Liu T."/>
            <person name="Pan Y."/>
            <person name="Xia L."/>
            <person name="Li J."/>
            <person name="Zhao F."/>
            <person name="Cao W."/>
        </authorList>
    </citation>
    <scope>NUCLEOTIDE SEQUENCE</scope>
    <source>
        <strain evidence="2">Rsan-2018</strain>
        <tissue evidence="2">Larvae</tissue>
    </source>
</reference>
<evidence type="ECO:0000313" key="3">
    <source>
        <dbReference type="Proteomes" id="UP000821837"/>
    </source>
</evidence>
<gene>
    <name evidence="2" type="ORF">HPB52_002080</name>
</gene>
<accession>A0A9D4T2D7</accession>
<dbReference type="EMBL" id="JABSTV010001248">
    <property type="protein sequence ID" value="KAH7967727.1"/>
    <property type="molecule type" value="Genomic_DNA"/>
</dbReference>
<name>A0A9D4T2D7_RHISA</name>
<comment type="caution">
    <text evidence="2">The sequence shown here is derived from an EMBL/GenBank/DDBJ whole genome shotgun (WGS) entry which is preliminary data.</text>
</comment>
<reference evidence="2" key="1">
    <citation type="journal article" date="2020" name="Cell">
        <title>Large-Scale Comparative Analyses of Tick Genomes Elucidate Their Genetic Diversity and Vector Capacities.</title>
        <authorList>
            <consortium name="Tick Genome and Microbiome Consortium (TIGMIC)"/>
            <person name="Jia N."/>
            <person name="Wang J."/>
            <person name="Shi W."/>
            <person name="Du L."/>
            <person name="Sun Y."/>
            <person name="Zhan W."/>
            <person name="Jiang J.F."/>
            <person name="Wang Q."/>
            <person name="Zhang B."/>
            <person name="Ji P."/>
            <person name="Bell-Sakyi L."/>
            <person name="Cui X.M."/>
            <person name="Yuan T.T."/>
            <person name="Jiang B.G."/>
            <person name="Yang W.F."/>
            <person name="Lam T.T."/>
            <person name="Chang Q.C."/>
            <person name="Ding S.J."/>
            <person name="Wang X.J."/>
            <person name="Zhu J.G."/>
            <person name="Ruan X.D."/>
            <person name="Zhao L."/>
            <person name="Wei J.T."/>
            <person name="Ye R.Z."/>
            <person name="Que T.C."/>
            <person name="Du C.H."/>
            <person name="Zhou Y.H."/>
            <person name="Cheng J.X."/>
            <person name="Dai P.F."/>
            <person name="Guo W.B."/>
            <person name="Han X.H."/>
            <person name="Huang E.J."/>
            <person name="Li L.F."/>
            <person name="Wei W."/>
            <person name="Gao Y.C."/>
            <person name="Liu J.Z."/>
            <person name="Shao H.Z."/>
            <person name="Wang X."/>
            <person name="Wang C.C."/>
            <person name="Yang T.C."/>
            <person name="Huo Q.B."/>
            <person name="Li W."/>
            <person name="Chen H.Y."/>
            <person name="Chen S.E."/>
            <person name="Zhou L.G."/>
            <person name="Ni X.B."/>
            <person name="Tian J.H."/>
            <person name="Sheng Y."/>
            <person name="Liu T."/>
            <person name="Pan Y.S."/>
            <person name="Xia L.Y."/>
            <person name="Li J."/>
            <person name="Zhao F."/>
            <person name="Cao W.C."/>
        </authorList>
    </citation>
    <scope>NUCLEOTIDE SEQUENCE</scope>
    <source>
        <strain evidence="2">Rsan-2018</strain>
    </source>
</reference>
<keyword evidence="3" id="KW-1185">Reference proteome</keyword>